<sequence length="295" mass="33061">MMYRTAALLAGLVLLTGCQPNLSEVTRSNMRAFQTAEQWPGKSSMPGQLANLKTRQIANNIKDPDCRRDECPSVDVSYYTFPDYPALSEQLPRAMAAAAGHSGRRTAINTLPEWMNDFFRRAKGHPDWSAQLTANLLDSYGHLIVMALNSYEYQGGARGKAITRYANFDIQLHRMATLEDMLLPRKKAALDALVERAYDQWARDQGLDQDKHADAISTDNVALLRDTLMITYQAGEVAPYAMGQINLSLSYDDLEGILKPGYLPKNVKDDSKKVHFDDPEAQQIQERAQKMSGEK</sequence>
<gene>
    <name evidence="2" type="ORF">OQ287_13475</name>
</gene>
<evidence type="ECO:0000259" key="1">
    <source>
        <dbReference type="Pfam" id="PF11738"/>
    </source>
</evidence>
<dbReference type="Gene3D" id="3.30.565.40">
    <property type="entry name" value="Fervidobacterium nodosum Rt17-B1 like"/>
    <property type="match status" value="1"/>
</dbReference>
<dbReference type="AlphaFoldDB" id="A0AA41ZN06"/>
<feature type="domain" description="DUF3298" evidence="1">
    <location>
        <begin position="180"/>
        <end position="252"/>
    </location>
</feature>
<organism evidence="2 3">
    <name type="scientific">Larsenimonas rhizosphaerae</name>
    <dbReference type="NCBI Taxonomy" id="2944682"/>
    <lineage>
        <taxon>Bacteria</taxon>
        <taxon>Pseudomonadati</taxon>
        <taxon>Pseudomonadota</taxon>
        <taxon>Gammaproteobacteria</taxon>
        <taxon>Oceanospirillales</taxon>
        <taxon>Halomonadaceae</taxon>
        <taxon>Larsenimonas</taxon>
    </lineage>
</organism>
<dbReference type="EMBL" id="JAPIVE010000004">
    <property type="protein sequence ID" value="MCX2525251.1"/>
    <property type="molecule type" value="Genomic_DNA"/>
</dbReference>
<dbReference type="InterPro" id="IPR021729">
    <property type="entry name" value="DUF3298"/>
</dbReference>
<dbReference type="Proteomes" id="UP001165678">
    <property type="component" value="Unassembled WGS sequence"/>
</dbReference>
<accession>A0AA41ZN06</accession>
<dbReference type="InterPro" id="IPR037126">
    <property type="entry name" value="PdaC/RsiV-like_sf"/>
</dbReference>
<evidence type="ECO:0000313" key="2">
    <source>
        <dbReference type="EMBL" id="MCX2525251.1"/>
    </source>
</evidence>
<keyword evidence="3" id="KW-1185">Reference proteome</keyword>
<dbReference type="Gene3D" id="3.90.640.20">
    <property type="entry name" value="Heat-shock cognate protein, ATPase"/>
    <property type="match status" value="1"/>
</dbReference>
<comment type="caution">
    <text evidence="2">The sequence shown here is derived from an EMBL/GenBank/DDBJ whole genome shotgun (WGS) entry which is preliminary data.</text>
</comment>
<dbReference type="PROSITE" id="PS51257">
    <property type="entry name" value="PROKAR_LIPOPROTEIN"/>
    <property type="match status" value="1"/>
</dbReference>
<protein>
    <submittedName>
        <fullName evidence="2">RsiV family protein</fullName>
    </submittedName>
</protein>
<proteinExistence type="predicted"/>
<reference evidence="2" key="1">
    <citation type="submission" date="2022-11" db="EMBL/GenBank/DDBJ databases">
        <title>Larsenimonas rhizosphaerae sp. nov., isolated from a tidal mudflat.</title>
        <authorList>
            <person name="Lee S.D."/>
            <person name="Kim I.S."/>
        </authorList>
    </citation>
    <scope>NUCLEOTIDE SEQUENCE</scope>
    <source>
        <strain evidence="2">GH2-1</strain>
    </source>
</reference>
<dbReference type="Pfam" id="PF11738">
    <property type="entry name" value="DUF3298"/>
    <property type="match status" value="1"/>
</dbReference>
<evidence type="ECO:0000313" key="3">
    <source>
        <dbReference type="Proteomes" id="UP001165678"/>
    </source>
</evidence>
<name>A0AA41ZN06_9GAMM</name>
<dbReference type="RefSeq" id="WP_265896784.1">
    <property type="nucleotide sequence ID" value="NZ_JAPIVE010000004.1"/>
</dbReference>